<evidence type="ECO:0000256" key="6">
    <source>
        <dbReference type="ARBA" id="ARBA00031665"/>
    </source>
</evidence>
<dbReference type="EMBL" id="CADCVI010000017">
    <property type="protein sequence ID" value="CAA9456834.1"/>
    <property type="molecule type" value="Genomic_DNA"/>
</dbReference>
<keyword evidence="3" id="KW-0326">Glycosidase</keyword>
<name>A0A6J4QVU7_9ACTN</name>
<evidence type="ECO:0000259" key="7">
    <source>
        <dbReference type="PROSITE" id="PS51762"/>
    </source>
</evidence>
<evidence type="ECO:0000313" key="8">
    <source>
        <dbReference type="EMBL" id="CAA9456834.1"/>
    </source>
</evidence>
<dbReference type="CDD" id="cd00413">
    <property type="entry name" value="Glyco_hydrolase_16"/>
    <property type="match status" value="1"/>
</dbReference>
<sequence>MKPGHRMSSPASSLLALLTLFVVLALSAGCGDRGGAPGAEISVFEPPRGQVSSGDPAEVLIRVRNTGPEAHTFFVGYSVRDAAGEWLDAPVVPVELEPGAESGETTLVTPPLETPGPYAARVSVWSEAPGGEGEAGAERLAEQEKESAFRVSGASEEFAGGDALPAGWKATERKLGRGRLLPENVSMEAGKVRLKLPANAVSGGEIESEALYGPGSTYTARMKVPDAPSSITGFFLYEPPDLESEIDIEVFNEPSGRILFTTYADGKQTHTKEKKLPFDPTEDFHDYGFFYGEDSVVFYVDGEEMQRFGTGIPTEKMQLYVNSWYPTWLQTRKPASDRYTYIEWIEH</sequence>
<organism evidence="8">
    <name type="scientific">uncultured Rubrobacteraceae bacterium</name>
    <dbReference type="NCBI Taxonomy" id="349277"/>
    <lineage>
        <taxon>Bacteria</taxon>
        <taxon>Bacillati</taxon>
        <taxon>Actinomycetota</taxon>
        <taxon>Rubrobacteria</taxon>
        <taxon>Rubrobacterales</taxon>
        <taxon>Rubrobacteraceae</taxon>
        <taxon>environmental samples</taxon>
    </lineage>
</organism>
<dbReference type="GO" id="GO:0005975">
    <property type="term" value="P:carbohydrate metabolic process"/>
    <property type="evidence" value="ECO:0007669"/>
    <property type="project" value="InterPro"/>
</dbReference>
<dbReference type="InterPro" id="IPR044791">
    <property type="entry name" value="Beta-glucanase/XTH"/>
</dbReference>
<evidence type="ECO:0000256" key="2">
    <source>
        <dbReference type="ARBA" id="ARBA00022801"/>
    </source>
</evidence>
<protein>
    <recommendedName>
        <fullName evidence="1">Beta-glucanase</fullName>
    </recommendedName>
    <alternativeName>
        <fullName evidence="6">1,3-1,4-beta-D-glucan 4-glucanohydrolase</fullName>
    </alternativeName>
    <alternativeName>
        <fullName evidence="5">Endo-beta-1,3-1,4 glucanase</fullName>
    </alternativeName>
    <alternativeName>
        <fullName evidence="4">Lichenase</fullName>
    </alternativeName>
</protein>
<dbReference type="PROSITE" id="PS51762">
    <property type="entry name" value="GH16_2"/>
    <property type="match status" value="1"/>
</dbReference>
<keyword evidence="2" id="KW-0378">Hydrolase</keyword>
<evidence type="ECO:0000256" key="1">
    <source>
        <dbReference type="ARBA" id="ARBA00014569"/>
    </source>
</evidence>
<feature type="domain" description="GH16" evidence="7">
    <location>
        <begin position="123"/>
        <end position="347"/>
    </location>
</feature>
<dbReference type="PANTHER" id="PTHR31062">
    <property type="entry name" value="XYLOGLUCAN ENDOTRANSGLUCOSYLASE/HYDROLASE PROTEIN 8-RELATED"/>
    <property type="match status" value="1"/>
</dbReference>
<dbReference type="Gene3D" id="2.60.120.200">
    <property type="match status" value="1"/>
</dbReference>
<dbReference type="AlphaFoldDB" id="A0A6J4QVU7"/>
<dbReference type="SUPFAM" id="SSF49899">
    <property type="entry name" value="Concanavalin A-like lectins/glucanases"/>
    <property type="match status" value="1"/>
</dbReference>
<reference evidence="8" key="1">
    <citation type="submission" date="2020-02" db="EMBL/GenBank/DDBJ databases">
        <authorList>
            <person name="Meier V. D."/>
        </authorList>
    </citation>
    <scope>NUCLEOTIDE SEQUENCE</scope>
    <source>
        <strain evidence="8">AVDCRST_MAG25</strain>
    </source>
</reference>
<gene>
    <name evidence="8" type="ORF">AVDCRST_MAG25-228</name>
</gene>
<evidence type="ECO:0000256" key="5">
    <source>
        <dbReference type="ARBA" id="ARBA00029771"/>
    </source>
</evidence>
<dbReference type="PROSITE" id="PS51257">
    <property type="entry name" value="PROKAR_LIPOPROTEIN"/>
    <property type="match status" value="1"/>
</dbReference>
<dbReference type="InterPro" id="IPR000757">
    <property type="entry name" value="Beta-glucanase-like"/>
</dbReference>
<dbReference type="GO" id="GO:0004553">
    <property type="term" value="F:hydrolase activity, hydrolyzing O-glycosyl compounds"/>
    <property type="evidence" value="ECO:0007669"/>
    <property type="project" value="InterPro"/>
</dbReference>
<dbReference type="Pfam" id="PF00722">
    <property type="entry name" value="Glyco_hydro_16"/>
    <property type="match status" value="1"/>
</dbReference>
<evidence type="ECO:0000256" key="4">
    <source>
        <dbReference type="ARBA" id="ARBA00029722"/>
    </source>
</evidence>
<proteinExistence type="predicted"/>
<accession>A0A6J4QVU7</accession>
<dbReference type="InterPro" id="IPR013320">
    <property type="entry name" value="ConA-like_dom_sf"/>
</dbReference>
<evidence type="ECO:0000256" key="3">
    <source>
        <dbReference type="ARBA" id="ARBA00023295"/>
    </source>
</evidence>